<dbReference type="EMBL" id="JANBPG010001114">
    <property type="protein sequence ID" value="KAJ1891721.1"/>
    <property type="molecule type" value="Genomic_DNA"/>
</dbReference>
<proteinExistence type="predicted"/>
<feature type="non-terminal residue" evidence="1">
    <location>
        <position position="1"/>
    </location>
</feature>
<organism evidence="1 2">
    <name type="scientific">Kickxella alabastrina</name>
    <dbReference type="NCBI Taxonomy" id="61397"/>
    <lineage>
        <taxon>Eukaryota</taxon>
        <taxon>Fungi</taxon>
        <taxon>Fungi incertae sedis</taxon>
        <taxon>Zoopagomycota</taxon>
        <taxon>Kickxellomycotina</taxon>
        <taxon>Kickxellomycetes</taxon>
        <taxon>Kickxellales</taxon>
        <taxon>Kickxellaceae</taxon>
        <taxon>Kickxella</taxon>
    </lineage>
</organism>
<name>A0ACC1IJ27_9FUNG</name>
<accession>A0ACC1IJ27</accession>
<dbReference type="Proteomes" id="UP001150581">
    <property type="component" value="Unassembled WGS sequence"/>
</dbReference>
<evidence type="ECO:0000313" key="1">
    <source>
        <dbReference type="EMBL" id="KAJ1891721.1"/>
    </source>
</evidence>
<evidence type="ECO:0000313" key="2">
    <source>
        <dbReference type="Proteomes" id="UP001150581"/>
    </source>
</evidence>
<protein>
    <submittedName>
        <fullName evidence="1">Uncharacterized protein</fullName>
    </submittedName>
</protein>
<sequence>RIILNADRRHRTDERSRSTSRPRRPIANHLLSGTGQLPSSSQLVQHPSVSHSLASHGGTYSQANNASHASQASYVSSGGRVVPPPMAGLMRPQHRNSAFDVMPNRVQSLQSTPQSLRPVSVAPGAMPVMSDSGHGHGHGKRLSMGMFRRAASGSNTSLFRQGSYMSEDSSAIVSPPLQPSNTAASFGDGAQQHPQSIAAAMMNRKHSSSMATNSAVSAVSSGSSNSVRKMFSGSFLRALRSRESVNDPNI</sequence>
<reference evidence="1" key="1">
    <citation type="submission" date="2022-07" db="EMBL/GenBank/DDBJ databases">
        <title>Phylogenomic reconstructions and comparative analyses of Kickxellomycotina fungi.</title>
        <authorList>
            <person name="Reynolds N.K."/>
            <person name="Stajich J.E."/>
            <person name="Barry K."/>
            <person name="Grigoriev I.V."/>
            <person name="Crous P."/>
            <person name="Smith M.E."/>
        </authorList>
    </citation>
    <scope>NUCLEOTIDE SEQUENCE</scope>
    <source>
        <strain evidence="1">Benny 63K</strain>
    </source>
</reference>
<keyword evidence="2" id="KW-1185">Reference proteome</keyword>
<comment type="caution">
    <text evidence="1">The sequence shown here is derived from an EMBL/GenBank/DDBJ whole genome shotgun (WGS) entry which is preliminary data.</text>
</comment>
<gene>
    <name evidence="1" type="ORF">LPJ66_006760</name>
</gene>